<dbReference type="AlphaFoldDB" id="A0A4S8L4N1"/>
<dbReference type="EMBL" id="ML179667">
    <property type="protein sequence ID" value="THU83370.1"/>
    <property type="molecule type" value="Genomic_DNA"/>
</dbReference>
<proteinExistence type="predicted"/>
<reference evidence="2 3" key="1">
    <citation type="journal article" date="2019" name="Nat. Ecol. Evol.">
        <title>Megaphylogeny resolves global patterns of mushroom evolution.</title>
        <authorList>
            <person name="Varga T."/>
            <person name="Krizsan K."/>
            <person name="Foldi C."/>
            <person name="Dima B."/>
            <person name="Sanchez-Garcia M."/>
            <person name="Sanchez-Ramirez S."/>
            <person name="Szollosi G.J."/>
            <person name="Szarkandi J.G."/>
            <person name="Papp V."/>
            <person name="Albert L."/>
            <person name="Andreopoulos W."/>
            <person name="Angelini C."/>
            <person name="Antonin V."/>
            <person name="Barry K.W."/>
            <person name="Bougher N.L."/>
            <person name="Buchanan P."/>
            <person name="Buyck B."/>
            <person name="Bense V."/>
            <person name="Catcheside P."/>
            <person name="Chovatia M."/>
            <person name="Cooper J."/>
            <person name="Damon W."/>
            <person name="Desjardin D."/>
            <person name="Finy P."/>
            <person name="Geml J."/>
            <person name="Haridas S."/>
            <person name="Hughes K."/>
            <person name="Justo A."/>
            <person name="Karasinski D."/>
            <person name="Kautmanova I."/>
            <person name="Kiss B."/>
            <person name="Kocsube S."/>
            <person name="Kotiranta H."/>
            <person name="LaButti K.M."/>
            <person name="Lechner B.E."/>
            <person name="Liimatainen K."/>
            <person name="Lipzen A."/>
            <person name="Lukacs Z."/>
            <person name="Mihaltcheva S."/>
            <person name="Morgado L.N."/>
            <person name="Niskanen T."/>
            <person name="Noordeloos M.E."/>
            <person name="Ohm R.A."/>
            <person name="Ortiz-Santana B."/>
            <person name="Ovrebo C."/>
            <person name="Racz N."/>
            <person name="Riley R."/>
            <person name="Savchenko A."/>
            <person name="Shiryaev A."/>
            <person name="Soop K."/>
            <person name="Spirin V."/>
            <person name="Szebenyi C."/>
            <person name="Tomsovsky M."/>
            <person name="Tulloss R.E."/>
            <person name="Uehling J."/>
            <person name="Grigoriev I.V."/>
            <person name="Vagvolgyi C."/>
            <person name="Papp T."/>
            <person name="Martin F.M."/>
            <person name="Miettinen O."/>
            <person name="Hibbett D.S."/>
            <person name="Nagy L.G."/>
        </authorList>
    </citation>
    <scope>NUCLEOTIDE SEQUENCE [LARGE SCALE GENOMIC DNA]</scope>
    <source>
        <strain evidence="2 3">CBS 962.96</strain>
    </source>
</reference>
<dbReference type="InterPro" id="IPR001810">
    <property type="entry name" value="F-box_dom"/>
</dbReference>
<dbReference type="SUPFAM" id="SSF81383">
    <property type="entry name" value="F-box domain"/>
    <property type="match status" value="1"/>
</dbReference>
<evidence type="ECO:0000259" key="1">
    <source>
        <dbReference type="PROSITE" id="PS50181"/>
    </source>
</evidence>
<dbReference type="PROSITE" id="PS50181">
    <property type="entry name" value="FBOX"/>
    <property type="match status" value="1"/>
</dbReference>
<gene>
    <name evidence="2" type="ORF">K435DRAFT_871353</name>
</gene>
<protein>
    <recommendedName>
        <fullName evidence="1">F-box domain-containing protein</fullName>
    </recommendedName>
</protein>
<feature type="domain" description="F-box" evidence="1">
    <location>
        <begin position="235"/>
        <end position="286"/>
    </location>
</feature>
<keyword evidence="3" id="KW-1185">Reference proteome</keyword>
<accession>A0A4S8L4N1</accession>
<evidence type="ECO:0000313" key="3">
    <source>
        <dbReference type="Proteomes" id="UP000297245"/>
    </source>
</evidence>
<evidence type="ECO:0000313" key="2">
    <source>
        <dbReference type="EMBL" id="THU83370.1"/>
    </source>
</evidence>
<organism evidence="2 3">
    <name type="scientific">Dendrothele bispora (strain CBS 962.96)</name>
    <dbReference type="NCBI Taxonomy" id="1314807"/>
    <lineage>
        <taxon>Eukaryota</taxon>
        <taxon>Fungi</taxon>
        <taxon>Dikarya</taxon>
        <taxon>Basidiomycota</taxon>
        <taxon>Agaricomycotina</taxon>
        <taxon>Agaricomycetes</taxon>
        <taxon>Agaricomycetidae</taxon>
        <taxon>Agaricales</taxon>
        <taxon>Agaricales incertae sedis</taxon>
        <taxon>Dendrothele</taxon>
    </lineage>
</organism>
<dbReference type="CDD" id="cd09917">
    <property type="entry name" value="F-box_SF"/>
    <property type="match status" value="1"/>
</dbReference>
<dbReference type="InterPro" id="IPR036047">
    <property type="entry name" value="F-box-like_dom_sf"/>
</dbReference>
<dbReference type="Proteomes" id="UP000297245">
    <property type="component" value="Unassembled WGS sequence"/>
</dbReference>
<name>A0A4S8L4N1_DENBC</name>
<dbReference type="OrthoDB" id="3162794at2759"/>
<sequence length="502" mass="56344">MPPLTCTRQALLKLDADLLHFENLVNRLRNALQMFLVFLDQQGRVRAILVCINEGLRHLVDHATFLHAILQLAIALIDISEAVFEQAGWLGGRAGDEGQAGDEGWAEDEDWAADEGQAGDEAQNGWYVSYLCLFVIFDVSTSSRFASLSCYVAIEFFYGFLLAAASVFESDPTTYTSRVSATTSTTAPTSGSGASFTAFVHVQIPRRRCRPIHSTFNPSTINFSDTDQEASKSEDEDVINLPYEVIFIIADLLYQPDLLSLCLTCKTLHELLLPVLYHSDIVLREAVSPFLISSPMSLLLAQINLNLKLNPNPPDYADETWVADKLIELAPKMIKLDTFDWDGCEMPKDELWVALRTNCVELKTVYSNVGYRNLDPDSALFSFSDLLAFSLTVRHGLTANTTLLNPFNNEFTSLERLPQKLWDMLLQRCPDLEEMALCSFSSSVRNFDVRPLFVPLQSTTFLGEPSSSASASLFASHFTLLRLILPHLRLRQRQHLGHRYRN</sequence>